<gene>
    <name evidence="1" type="ORF">OG814_41525</name>
</gene>
<dbReference type="Proteomes" id="UP001622594">
    <property type="component" value="Plasmid unnamed1"/>
</dbReference>
<dbReference type="RefSeq" id="WP_331717908.1">
    <property type="nucleotide sequence ID" value="NZ_CP108189.1"/>
</dbReference>
<name>A0ABZ1LQM9_9ACTN</name>
<organism evidence="1 2">
    <name type="scientific">Streptomyces zaomyceticus</name>
    <dbReference type="NCBI Taxonomy" id="68286"/>
    <lineage>
        <taxon>Bacteria</taxon>
        <taxon>Bacillati</taxon>
        <taxon>Actinomycetota</taxon>
        <taxon>Actinomycetes</taxon>
        <taxon>Kitasatosporales</taxon>
        <taxon>Streptomycetaceae</taxon>
        <taxon>Streptomyces</taxon>
    </lineage>
</organism>
<proteinExistence type="predicted"/>
<dbReference type="EMBL" id="CP108189">
    <property type="protein sequence ID" value="WTR75756.1"/>
    <property type="molecule type" value="Genomic_DNA"/>
</dbReference>
<keyword evidence="2" id="KW-1185">Reference proteome</keyword>
<sequence length="170" mass="18817">MTTRVPVCVGGLQAMPLHAWSIMSDMLLTLGSDRQTRDFTCDCCDAPIERAWDFIHADGAPHAVYFANCYHHTDQDHDAWIDVIFGTWGAGPDEWTDHVAFACRVGPVAGQTSPASTLVTAGLANPDGPLFGLKLDREAALKHPRLKEFWQLSDFILENDPLVRAHVYGR</sequence>
<evidence type="ECO:0000313" key="2">
    <source>
        <dbReference type="Proteomes" id="UP001622594"/>
    </source>
</evidence>
<geneLocation type="plasmid" evidence="1 2">
    <name>unnamed1</name>
</geneLocation>
<protein>
    <submittedName>
        <fullName evidence="1">Uncharacterized protein</fullName>
    </submittedName>
</protein>
<keyword evidence="1" id="KW-0614">Plasmid</keyword>
<accession>A0ABZ1LQM9</accession>
<evidence type="ECO:0000313" key="1">
    <source>
        <dbReference type="EMBL" id="WTR75756.1"/>
    </source>
</evidence>
<reference evidence="1 2" key="1">
    <citation type="submission" date="2022-10" db="EMBL/GenBank/DDBJ databases">
        <title>The complete genomes of actinobacterial strains from the NBC collection.</title>
        <authorList>
            <person name="Joergensen T.S."/>
            <person name="Alvarez Arevalo M."/>
            <person name="Sterndorff E.B."/>
            <person name="Faurdal D."/>
            <person name="Vuksanovic O."/>
            <person name="Mourched A.-S."/>
            <person name="Charusanti P."/>
            <person name="Shaw S."/>
            <person name="Blin K."/>
            <person name="Weber T."/>
        </authorList>
    </citation>
    <scope>NUCLEOTIDE SEQUENCE [LARGE SCALE GENOMIC DNA]</scope>
    <source>
        <strain evidence="1 2">NBC_00123</strain>
        <plasmid evidence="1 2">unnamed1</plasmid>
    </source>
</reference>